<dbReference type="STRING" id="4846.A0A367JMM6"/>
<dbReference type="PANTHER" id="PTHR13475:SF3">
    <property type="entry name" value="NEUGRIN"/>
    <property type="match status" value="1"/>
</dbReference>
<comment type="caution">
    <text evidence="5">The sequence shown here is derived from an EMBL/GenBank/DDBJ whole genome shotgun (WGS) entry which is preliminary data.</text>
</comment>
<dbReference type="AlphaFoldDB" id="A0A367JMM6"/>
<accession>A0A367JMM6</accession>
<evidence type="ECO:0000256" key="1">
    <source>
        <dbReference type="ARBA" id="ARBA00003548"/>
    </source>
</evidence>
<feature type="region of interest" description="Disordered" evidence="4">
    <location>
        <begin position="76"/>
        <end position="107"/>
    </location>
</feature>
<reference evidence="5 6" key="1">
    <citation type="journal article" date="2018" name="G3 (Bethesda)">
        <title>Phylogenetic and Phylogenomic Definition of Rhizopus Species.</title>
        <authorList>
            <person name="Gryganskyi A.P."/>
            <person name="Golan J."/>
            <person name="Dolatabadi S."/>
            <person name="Mondo S."/>
            <person name="Robb S."/>
            <person name="Idnurm A."/>
            <person name="Muszewska A."/>
            <person name="Steczkiewicz K."/>
            <person name="Masonjones S."/>
            <person name="Liao H.L."/>
            <person name="Gajdeczka M.T."/>
            <person name="Anike F."/>
            <person name="Vuek A."/>
            <person name="Anishchenko I.M."/>
            <person name="Voigt K."/>
            <person name="de Hoog G.S."/>
            <person name="Smith M.E."/>
            <person name="Heitman J."/>
            <person name="Vilgalys R."/>
            <person name="Stajich J.E."/>
        </authorList>
    </citation>
    <scope>NUCLEOTIDE SEQUENCE [LARGE SCALE GENOMIC DNA]</scope>
    <source>
        <strain evidence="5 6">LSU 92-RS-03</strain>
    </source>
</reference>
<feature type="compositionally biased region" description="Basic and acidic residues" evidence="4">
    <location>
        <begin position="76"/>
        <end position="95"/>
    </location>
</feature>
<organism evidence="5 6">
    <name type="scientific">Rhizopus stolonifer</name>
    <name type="common">Rhizopus nigricans</name>
    <dbReference type="NCBI Taxonomy" id="4846"/>
    <lineage>
        <taxon>Eukaryota</taxon>
        <taxon>Fungi</taxon>
        <taxon>Fungi incertae sedis</taxon>
        <taxon>Mucoromycota</taxon>
        <taxon>Mucoromycotina</taxon>
        <taxon>Mucoromycetes</taxon>
        <taxon>Mucorales</taxon>
        <taxon>Mucorineae</taxon>
        <taxon>Rhizopodaceae</taxon>
        <taxon>Rhizopus</taxon>
    </lineage>
</organism>
<dbReference type="InterPro" id="IPR010487">
    <property type="entry name" value="NGRN/Rrg9"/>
</dbReference>
<dbReference type="Pfam" id="PF06413">
    <property type="entry name" value="Neugrin"/>
    <property type="match status" value="1"/>
</dbReference>
<sequence>MFKLTKNPYSILTRSLTTKSNEQWIPKKRVSRPTMEKMRTLAALQPEVYNSVKLSQEFKVSVEAVKRILKSKYVPKPRDAERQERNRYEAMGERRKQFKTQGDSKKQ</sequence>
<dbReference type="OrthoDB" id="5578174at2759"/>
<evidence type="ECO:0000313" key="5">
    <source>
        <dbReference type="EMBL" id="RCH91192.1"/>
    </source>
</evidence>
<evidence type="ECO:0000256" key="2">
    <source>
        <dbReference type="ARBA" id="ARBA00010895"/>
    </source>
</evidence>
<keyword evidence="6" id="KW-1185">Reference proteome</keyword>
<evidence type="ECO:0000256" key="3">
    <source>
        <dbReference type="ARBA" id="ARBA00013566"/>
    </source>
</evidence>
<dbReference type="Proteomes" id="UP000253551">
    <property type="component" value="Unassembled WGS sequence"/>
</dbReference>
<dbReference type="EMBL" id="PJQM01003031">
    <property type="protein sequence ID" value="RCH91192.1"/>
    <property type="molecule type" value="Genomic_DNA"/>
</dbReference>
<evidence type="ECO:0000313" key="6">
    <source>
        <dbReference type="Proteomes" id="UP000253551"/>
    </source>
</evidence>
<comment type="function">
    <text evidence="1">Required for respiratory activity and maintenance and expression of the mitochondrial genome.</text>
</comment>
<comment type="similarity">
    <text evidence="2">Belongs to the RRG9 family.</text>
</comment>
<gene>
    <name evidence="5" type="ORF">CU098_004026</name>
</gene>
<evidence type="ECO:0000256" key="4">
    <source>
        <dbReference type="SAM" id="MobiDB-lite"/>
    </source>
</evidence>
<protein>
    <recommendedName>
        <fullName evidence="3">Required for respiratory growth protein 9, mitochondrial</fullName>
    </recommendedName>
</protein>
<proteinExistence type="inferred from homology"/>
<dbReference type="PANTHER" id="PTHR13475">
    <property type="entry name" value="NEUGRIN"/>
    <property type="match status" value="1"/>
</dbReference>
<name>A0A367JMM6_RHIST</name>
<dbReference type="GO" id="GO:0005634">
    <property type="term" value="C:nucleus"/>
    <property type="evidence" value="ECO:0007669"/>
    <property type="project" value="TreeGrafter"/>
</dbReference>